<accession>A0ACB9RUJ1</accession>
<name>A0ACB9RUJ1_9MYRT</name>
<sequence>MFVWFLIQVARSNMIRKSLLCKLFSRPVSQTKTFIFGSGCCLSTLFCTIPGSPEIPESAEIPSWFRSIDDGTVGTESLGDEFVIPPLASRTEDPGQRHRLPRVATVDLSGSDVDKVYKVLKTPHSCPEAVVKALDECDVEISNGLVEKLLKKCCNNWIPAAGVFMWAKLKMGGEYPAQVYDLMVDIFGRAKKFDLMWKLVEGMKELEGLITLETMGKVMRRLARAGNYQDAVEAFNRLEQFGLERNASAMNLLMDALVKENGVEHAHEAFSQFKESISGDVRSYNILIHGYCRCKKFEQAREVMKEMEVNGLKPDVYSYTCFVETYSHEKEFRLANAVVEEMQAKGCMPNSVTYTILMQALGKAKQIKDALEVYERMKSNGCLADSSFYSSLMYTLSKAGRFKDAWNLYENMDKDGVKPDLLTYNTLISVACAYSQEETALRILTKMEQDNCKPNLQTYGYLLKMCCRNKRIRIIRFLLDHMFKNDVSIDLSTYNLLVHGLCKSGNIEEACIYFEEMVQMGFVPWVSTSRLLLQKLKSITMEKEKKYIENLLMGAQQHAM</sequence>
<organism evidence="1 2">
    <name type="scientific">Melastoma candidum</name>
    <dbReference type="NCBI Taxonomy" id="119954"/>
    <lineage>
        <taxon>Eukaryota</taxon>
        <taxon>Viridiplantae</taxon>
        <taxon>Streptophyta</taxon>
        <taxon>Embryophyta</taxon>
        <taxon>Tracheophyta</taxon>
        <taxon>Spermatophyta</taxon>
        <taxon>Magnoliopsida</taxon>
        <taxon>eudicotyledons</taxon>
        <taxon>Gunneridae</taxon>
        <taxon>Pentapetalae</taxon>
        <taxon>rosids</taxon>
        <taxon>malvids</taxon>
        <taxon>Myrtales</taxon>
        <taxon>Melastomataceae</taxon>
        <taxon>Melastomatoideae</taxon>
        <taxon>Melastomateae</taxon>
        <taxon>Melastoma</taxon>
    </lineage>
</organism>
<dbReference type="Proteomes" id="UP001057402">
    <property type="component" value="Chromosome 3"/>
</dbReference>
<dbReference type="EMBL" id="CM042882">
    <property type="protein sequence ID" value="KAI4382693.1"/>
    <property type="molecule type" value="Genomic_DNA"/>
</dbReference>
<comment type="caution">
    <text evidence="1">The sequence shown here is derived from an EMBL/GenBank/DDBJ whole genome shotgun (WGS) entry which is preliminary data.</text>
</comment>
<keyword evidence="2" id="KW-1185">Reference proteome</keyword>
<reference evidence="2" key="1">
    <citation type="journal article" date="2023" name="Front. Plant Sci.">
        <title>Chromosomal-level genome assembly of Melastoma candidum provides insights into trichome evolution.</title>
        <authorList>
            <person name="Zhong Y."/>
            <person name="Wu W."/>
            <person name="Sun C."/>
            <person name="Zou P."/>
            <person name="Liu Y."/>
            <person name="Dai S."/>
            <person name="Zhou R."/>
        </authorList>
    </citation>
    <scope>NUCLEOTIDE SEQUENCE [LARGE SCALE GENOMIC DNA]</scope>
</reference>
<evidence type="ECO:0000313" key="1">
    <source>
        <dbReference type="EMBL" id="KAI4382693.1"/>
    </source>
</evidence>
<gene>
    <name evidence="1" type="ORF">MLD38_008626</name>
</gene>
<proteinExistence type="predicted"/>
<protein>
    <submittedName>
        <fullName evidence="1">Uncharacterized protein</fullName>
    </submittedName>
</protein>
<evidence type="ECO:0000313" key="2">
    <source>
        <dbReference type="Proteomes" id="UP001057402"/>
    </source>
</evidence>